<dbReference type="AlphaFoldDB" id="A0A6G1QZ32"/>
<sequence length="145" mass="16403">MIQKVPKPEISVQPLMCSSGSDSCTLTCEGNVTKAEPVTYSWKMEEEDWKESGKSIIISNTEKTQSVKTFSCQMKNPVSEEESETRSNPFFLKTISKSRSWVDVFLTVLKVLGIISLVWAVVYLVWRNREAACPCGVLRVQQDLF</sequence>
<accession>A0A6G1QZ32</accession>
<feature type="transmembrane region" description="Helical" evidence="1">
    <location>
        <begin position="101"/>
        <end position="126"/>
    </location>
</feature>
<dbReference type="InterPro" id="IPR036179">
    <property type="entry name" value="Ig-like_dom_sf"/>
</dbReference>
<dbReference type="InterPro" id="IPR007110">
    <property type="entry name" value="Ig-like_dom"/>
</dbReference>
<feature type="domain" description="Ig-like" evidence="2">
    <location>
        <begin position="8"/>
        <end position="88"/>
    </location>
</feature>
<keyword evidence="1" id="KW-0812">Transmembrane</keyword>
<dbReference type="EMBL" id="CM015712">
    <property type="protein sequence ID" value="KAF3707902.1"/>
    <property type="molecule type" value="Genomic_DNA"/>
</dbReference>
<keyword evidence="1" id="KW-0472">Membrane</keyword>
<evidence type="ECO:0000313" key="4">
    <source>
        <dbReference type="Proteomes" id="UP000503349"/>
    </source>
</evidence>
<reference evidence="3 4" key="1">
    <citation type="submission" date="2019-02" db="EMBL/GenBank/DDBJ databases">
        <title>Opniocepnalus argus genome.</title>
        <authorList>
            <person name="Zhou C."/>
            <person name="Xiao S."/>
        </authorList>
    </citation>
    <scope>NUCLEOTIDE SEQUENCE [LARGE SCALE GENOMIC DNA]</scope>
    <source>
        <strain evidence="3">OARG1902GOOAL</strain>
        <tissue evidence="3">Muscle</tissue>
    </source>
</reference>
<protein>
    <recommendedName>
        <fullName evidence="2">Ig-like domain-containing protein</fullName>
    </recommendedName>
</protein>
<dbReference type="PROSITE" id="PS50835">
    <property type="entry name" value="IG_LIKE"/>
    <property type="match status" value="1"/>
</dbReference>
<evidence type="ECO:0000256" key="1">
    <source>
        <dbReference type="SAM" id="Phobius"/>
    </source>
</evidence>
<dbReference type="SUPFAM" id="SSF48726">
    <property type="entry name" value="Immunoglobulin"/>
    <property type="match status" value="1"/>
</dbReference>
<dbReference type="InterPro" id="IPR013783">
    <property type="entry name" value="Ig-like_fold"/>
</dbReference>
<name>A0A6G1QZ32_CHAAH</name>
<reference evidence="4" key="2">
    <citation type="submission" date="2019-02" db="EMBL/GenBank/DDBJ databases">
        <title>Opniocepnalus argus Var Kimnra genome.</title>
        <authorList>
            <person name="Zhou C."/>
            <person name="Xiao S."/>
        </authorList>
    </citation>
    <scope>NUCLEOTIDE SEQUENCE [LARGE SCALE GENOMIC DNA]</scope>
</reference>
<dbReference type="Proteomes" id="UP000503349">
    <property type="component" value="Chromosome 1"/>
</dbReference>
<evidence type="ECO:0000313" key="3">
    <source>
        <dbReference type="EMBL" id="KAF3707902.1"/>
    </source>
</evidence>
<organism evidence="3 4">
    <name type="scientific">Channa argus</name>
    <name type="common">Northern snakehead</name>
    <name type="synonym">Ophicephalus argus</name>
    <dbReference type="NCBI Taxonomy" id="215402"/>
    <lineage>
        <taxon>Eukaryota</taxon>
        <taxon>Metazoa</taxon>
        <taxon>Chordata</taxon>
        <taxon>Craniata</taxon>
        <taxon>Vertebrata</taxon>
        <taxon>Euteleostomi</taxon>
        <taxon>Actinopterygii</taxon>
        <taxon>Neopterygii</taxon>
        <taxon>Teleostei</taxon>
        <taxon>Neoteleostei</taxon>
        <taxon>Acanthomorphata</taxon>
        <taxon>Anabantaria</taxon>
        <taxon>Anabantiformes</taxon>
        <taxon>Channoidei</taxon>
        <taxon>Channidae</taxon>
        <taxon>Channa</taxon>
    </lineage>
</organism>
<keyword evidence="4" id="KW-1185">Reference proteome</keyword>
<keyword evidence="1" id="KW-1133">Transmembrane helix</keyword>
<gene>
    <name evidence="3" type="ORF">EXN66_Car001075</name>
</gene>
<evidence type="ECO:0000259" key="2">
    <source>
        <dbReference type="PROSITE" id="PS50835"/>
    </source>
</evidence>
<proteinExistence type="predicted"/>
<dbReference type="Gene3D" id="2.60.40.10">
    <property type="entry name" value="Immunoglobulins"/>
    <property type="match status" value="1"/>
</dbReference>